<keyword evidence="3 8" id="KW-0812">Transmembrane</keyword>
<evidence type="ECO:0000256" key="5">
    <source>
        <dbReference type="ARBA" id="ARBA00022989"/>
    </source>
</evidence>
<dbReference type="EMBL" id="JAATIQ010000510">
    <property type="protein sequence ID" value="KAF4353257.1"/>
    <property type="molecule type" value="Genomic_DNA"/>
</dbReference>
<keyword evidence="4" id="KW-0735">Signal-anchor</keyword>
<dbReference type="InterPro" id="IPR026057">
    <property type="entry name" value="TBL_C"/>
</dbReference>
<evidence type="ECO:0000256" key="2">
    <source>
        <dbReference type="ARBA" id="ARBA00007727"/>
    </source>
</evidence>
<dbReference type="AlphaFoldDB" id="A0A7J6E4B2"/>
<dbReference type="GO" id="GO:0016413">
    <property type="term" value="F:O-acetyltransferase activity"/>
    <property type="evidence" value="ECO:0007669"/>
    <property type="project" value="InterPro"/>
</dbReference>
<dbReference type="Pfam" id="PF14416">
    <property type="entry name" value="PMR5N"/>
    <property type="match status" value="3"/>
</dbReference>
<feature type="domain" description="Trichome birefringence-like C-terminal" evidence="9">
    <location>
        <begin position="150"/>
        <end position="438"/>
    </location>
</feature>
<proteinExistence type="inferred from homology"/>
<evidence type="ECO:0000313" key="12">
    <source>
        <dbReference type="Proteomes" id="UP000583929"/>
    </source>
</evidence>
<feature type="domain" description="Trichome birefringence-like C-terminal" evidence="9">
    <location>
        <begin position="1084"/>
        <end position="1217"/>
    </location>
</feature>
<dbReference type="PANTHER" id="PTHR32285">
    <property type="entry name" value="PROTEIN TRICHOME BIREFRINGENCE-LIKE 9-RELATED"/>
    <property type="match status" value="1"/>
</dbReference>
<keyword evidence="6 8" id="KW-0472">Membrane</keyword>
<reference evidence="11 12" key="1">
    <citation type="journal article" date="2020" name="bioRxiv">
        <title>Sequence and annotation of 42 cannabis genomes reveals extensive copy number variation in cannabinoid synthesis and pathogen resistance genes.</title>
        <authorList>
            <person name="Mckernan K.J."/>
            <person name="Helbert Y."/>
            <person name="Kane L.T."/>
            <person name="Ebling H."/>
            <person name="Zhang L."/>
            <person name="Liu B."/>
            <person name="Eaton Z."/>
            <person name="Mclaughlin S."/>
            <person name="Kingan S."/>
            <person name="Baybayan P."/>
            <person name="Concepcion G."/>
            <person name="Jordan M."/>
            <person name="Riva A."/>
            <person name="Barbazuk W."/>
            <person name="Harkins T."/>
        </authorList>
    </citation>
    <scope>NUCLEOTIDE SEQUENCE [LARGE SCALE GENOMIC DNA]</scope>
    <source>
        <strain evidence="12">cv. Jamaican Lion 4</strain>
        <tissue evidence="11">Leaf</tissue>
    </source>
</reference>
<keyword evidence="12" id="KW-1185">Reference proteome</keyword>
<dbReference type="InterPro" id="IPR029962">
    <property type="entry name" value="TBL"/>
</dbReference>
<comment type="similarity">
    <text evidence="2">Belongs to the PC-esterase family. TBL subfamily.</text>
</comment>
<feature type="region of interest" description="Disordered" evidence="7">
    <location>
        <begin position="63"/>
        <end position="86"/>
    </location>
</feature>
<gene>
    <name evidence="11" type="ORF">G4B88_028448</name>
</gene>
<feature type="domain" description="Trichome birefringence-like C-terminal" evidence="9">
    <location>
        <begin position="609"/>
        <end position="895"/>
    </location>
</feature>
<comment type="caution">
    <text evidence="11">The sequence shown here is derived from an EMBL/GenBank/DDBJ whole genome shotgun (WGS) entry which is preliminary data.</text>
</comment>
<evidence type="ECO:0000256" key="8">
    <source>
        <dbReference type="SAM" id="Phobius"/>
    </source>
</evidence>
<dbReference type="PANTHER" id="PTHR32285:SF48">
    <property type="entry name" value="PROTEIN TRICHOME BIREFRINGENCE-LIKE 19"/>
    <property type="match status" value="1"/>
</dbReference>
<feature type="compositionally biased region" description="Low complexity" evidence="7">
    <location>
        <begin position="63"/>
        <end position="80"/>
    </location>
</feature>
<evidence type="ECO:0000259" key="9">
    <source>
        <dbReference type="Pfam" id="PF13839"/>
    </source>
</evidence>
<feature type="transmembrane region" description="Helical" evidence="8">
    <location>
        <begin position="24"/>
        <end position="42"/>
    </location>
</feature>
<evidence type="ECO:0000256" key="3">
    <source>
        <dbReference type="ARBA" id="ARBA00022692"/>
    </source>
</evidence>
<organism evidence="11 12">
    <name type="scientific">Cannabis sativa</name>
    <name type="common">Hemp</name>
    <name type="synonym">Marijuana</name>
    <dbReference type="NCBI Taxonomy" id="3483"/>
    <lineage>
        <taxon>Eukaryota</taxon>
        <taxon>Viridiplantae</taxon>
        <taxon>Streptophyta</taxon>
        <taxon>Embryophyta</taxon>
        <taxon>Tracheophyta</taxon>
        <taxon>Spermatophyta</taxon>
        <taxon>Magnoliopsida</taxon>
        <taxon>eudicotyledons</taxon>
        <taxon>Gunneridae</taxon>
        <taxon>Pentapetalae</taxon>
        <taxon>rosids</taxon>
        <taxon>fabids</taxon>
        <taxon>Rosales</taxon>
        <taxon>Cannabaceae</taxon>
        <taxon>Cannabis</taxon>
    </lineage>
</organism>
<comment type="subcellular location">
    <subcellularLocation>
        <location evidence="1">Membrane</location>
        <topology evidence="1">Single-pass membrane protein</topology>
    </subcellularLocation>
</comment>
<evidence type="ECO:0000256" key="6">
    <source>
        <dbReference type="ARBA" id="ARBA00023136"/>
    </source>
</evidence>
<sequence length="1220" mass="141420">MKNIQDHQFPNGIIKYYKFNTKKLVLLSFIFLIILTIVPVYHPSINYSSFFFSTSNNNNVDNNNYSSSSSPSLSPSSGESSSEKNVDIRIQSSSTHKCDIFSGEWVPNPEAPYYTNDTCWAIHEHQNCMKYGRPDSEFMKWKWKPDGCDLPVFNPAQFLELVRDKSLAFVGDSVARNQMQSLICLLSRVEYPIDESFTKDEQFKRWKYTTYNFTLATFWTPHLVKGQESDPNGPTKTGLFSLYLDELDETWTTQVEDFDYIILSGGHWFMRPMVFYENHKIVGCHFCQLPNVTDLGMYYGYRRAMRTAMKAINGLKNYKGVTYLRTFAPSHFEGGLWNQGGNCVRTAPFRSNETLLEGPNMEFYMTQVEEFRNAEKEARKRGLKFRLLDTTQAMLLRPDGHPSRFGHWPNENVTLYNDCVHWCLPGPIDTWNDFLLEMIKTERLRSAAESLQFSDRKLLPLLSLPSSSSMKHNQANNDHHHHHQYYYGLIYKQFCTKKVGLLALIFLVILTTVPIYHPCIKYSSFFSITSSSSLLAGGVDDDDLDDIKIESSSTHKCDIFSGEWVPNPEAPYYTNDTCWAIHEHQNCMKYGRPDSEFIKWKWKPDACNLPVFNPAQFLELVRDKSLAFVGDSVARNQMQSLICLLSRVEYPIDESYTSNEQYKRWKYTTYNFTLATYWTPHLVKAQKTETEGPTKTGLFNLYLDELDEAWTAQMEDFDYIILSGGQWFYTPMVFYENHKIIGCHFCQLPNVTNLGMYYGYRRAMRTALKAINGLKNYKGVTYLRTFAPSHFEGGLWNQGGNCVRTVPFKNNETVLEGPSMEFYMIQVEEFRNAEREGRKRGLKFRMLDTTQAMLLRPDGHPSKYGHSANVTMYNDCVHWCLPGPIDTWNDFLLEMIKTERLRSADENLRFSDRKLLYLSSTFRFLSLALTITLLCLLSPQLFSFFSSSSSSLPWLKSHMFSFSSFRNKCSIFRGNWVYNPDKRPFYTNFTCPEIYDQQNCMKFGRPDSEFLKWSWKPAGSTCDDLPSFDAAQFLELVKGKSIAFVGDSVARNQMQSLLCLLATVEYPTNVSYKSTDTKFRRWLAFRTAFKALLGLEKFKGEVILRTLSPAHFENGEWNKGGECKRTEPVLRSEMKLSWFEKELYLGQIEELRVVESEGKKKGVRFRVMDVTEAMVARPDGHPNHFGHWPHENVTIADCVHWCLPGPIDTWNEFLFQMLKA</sequence>
<protein>
    <recommendedName>
        <fullName evidence="13">Trichome birefringence-like N-terminal domain-containing protein</fullName>
    </recommendedName>
</protein>
<name>A0A7J6E4B2_CANSA</name>
<dbReference type="Proteomes" id="UP000583929">
    <property type="component" value="Unassembled WGS sequence"/>
</dbReference>
<feature type="domain" description="Trichome birefringence-like C-terminal" evidence="9">
    <location>
        <begin position="1025"/>
        <end position="1083"/>
    </location>
</feature>
<dbReference type="GO" id="GO:0005794">
    <property type="term" value="C:Golgi apparatus"/>
    <property type="evidence" value="ECO:0007669"/>
    <property type="project" value="TreeGrafter"/>
</dbReference>
<dbReference type="GO" id="GO:0016020">
    <property type="term" value="C:membrane"/>
    <property type="evidence" value="ECO:0007669"/>
    <property type="project" value="UniProtKB-SubCell"/>
</dbReference>
<feature type="domain" description="Trichome birefringence-like N-terminal" evidence="10">
    <location>
        <begin position="968"/>
        <end position="1019"/>
    </location>
</feature>
<evidence type="ECO:0000256" key="1">
    <source>
        <dbReference type="ARBA" id="ARBA00004167"/>
    </source>
</evidence>
<evidence type="ECO:0008006" key="13">
    <source>
        <dbReference type="Google" id="ProtNLM"/>
    </source>
</evidence>
<dbReference type="InterPro" id="IPR025846">
    <property type="entry name" value="TBL_N"/>
</dbReference>
<evidence type="ECO:0000259" key="10">
    <source>
        <dbReference type="Pfam" id="PF14416"/>
    </source>
</evidence>
<evidence type="ECO:0000313" key="11">
    <source>
        <dbReference type="EMBL" id="KAF4353257.1"/>
    </source>
</evidence>
<accession>A0A7J6E4B2</accession>
<keyword evidence="5 8" id="KW-1133">Transmembrane helix</keyword>
<evidence type="ECO:0000256" key="7">
    <source>
        <dbReference type="SAM" id="MobiDB-lite"/>
    </source>
</evidence>
<evidence type="ECO:0000256" key="4">
    <source>
        <dbReference type="ARBA" id="ARBA00022968"/>
    </source>
</evidence>
<feature type="domain" description="Trichome birefringence-like N-terminal" evidence="10">
    <location>
        <begin position="556"/>
        <end position="608"/>
    </location>
</feature>
<dbReference type="Pfam" id="PF13839">
    <property type="entry name" value="PC-Esterase"/>
    <property type="match status" value="4"/>
</dbReference>
<feature type="domain" description="Trichome birefringence-like N-terminal" evidence="10">
    <location>
        <begin position="97"/>
        <end position="149"/>
    </location>
</feature>